<dbReference type="EMBL" id="JACOGF010000003">
    <property type="protein sequence ID" value="MBC3917292.1"/>
    <property type="molecule type" value="Genomic_DNA"/>
</dbReference>
<evidence type="ECO:0000256" key="1">
    <source>
        <dbReference type="ARBA" id="ARBA00022481"/>
    </source>
</evidence>
<keyword evidence="5" id="KW-1185">Reference proteome</keyword>
<feature type="coiled-coil region" evidence="2">
    <location>
        <begin position="34"/>
        <end position="61"/>
    </location>
</feature>
<keyword evidence="2" id="KW-0175">Coiled coil</keyword>
<organism evidence="4 5">
    <name type="scientific">Undibacterium hunanense</name>
    <dbReference type="NCBI Taxonomy" id="2762292"/>
    <lineage>
        <taxon>Bacteria</taxon>
        <taxon>Pseudomonadati</taxon>
        <taxon>Pseudomonadota</taxon>
        <taxon>Betaproteobacteria</taxon>
        <taxon>Burkholderiales</taxon>
        <taxon>Oxalobacteraceae</taxon>
        <taxon>Undibacterium</taxon>
    </lineage>
</organism>
<gene>
    <name evidence="4" type="ORF">H8L32_07385</name>
</gene>
<comment type="caution">
    <text evidence="4">The sequence shown here is derived from an EMBL/GenBank/DDBJ whole genome shotgun (WGS) entry which is preliminary data.</text>
</comment>
<evidence type="ECO:0000256" key="3">
    <source>
        <dbReference type="SAM" id="Phobius"/>
    </source>
</evidence>
<dbReference type="PANTHER" id="PTHR30093">
    <property type="entry name" value="GENERAL SECRETION PATHWAY PROTEIN G"/>
    <property type="match status" value="1"/>
</dbReference>
<sequence>MRSQGFTLIELMVTLVIVSLLAAIALPVAQVAVQRQKEQELRLALREIRNALDDYKRASAEGRISSTPDSSGYPLNLLQLVKGVTDQRSARPKKIFFLRRIPRDPFCEDSSLPDEQTWGLRSYQSEADKPTPGEDVYDIHSNSELVGLNGIPYLRW</sequence>
<feature type="transmembrane region" description="Helical" evidence="3">
    <location>
        <begin position="12"/>
        <end position="33"/>
    </location>
</feature>
<protein>
    <submittedName>
        <fullName evidence="4">Type II secretion system protein</fullName>
    </submittedName>
</protein>
<evidence type="ECO:0000313" key="4">
    <source>
        <dbReference type="EMBL" id="MBC3917292.1"/>
    </source>
</evidence>
<keyword evidence="1" id="KW-0488">Methylation</keyword>
<evidence type="ECO:0000313" key="5">
    <source>
        <dbReference type="Proteomes" id="UP000650424"/>
    </source>
</evidence>
<dbReference type="InterPro" id="IPR000983">
    <property type="entry name" value="Bac_GSPG_pilin"/>
</dbReference>
<proteinExistence type="predicted"/>
<dbReference type="InterPro" id="IPR045584">
    <property type="entry name" value="Pilin-like"/>
</dbReference>
<dbReference type="Pfam" id="PF07963">
    <property type="entry name" value="N_methyl"/>
    <property type="match status" value="1"/>
</dbReference>
<dbReference type="PRINTS" id="PR00813">
    <property type="entry name" value="BCTERIALGSPG"/>
</dbReference>
<name>A0ABR6ZN56_9BURK</name>
<accession>A0ABR6ZN56</accession>
<keyword evidence="3" id="KW-0472">Membrane</keyword>
<dbReference type="PROSITE" id="PS00409">
    <property type="entry name" value="PROKAR_NTER_METHYL"/>
    <property type="match status" value="1"/>
</dbReference>
<dbReference type="NCBIfam" id="TIGR02532">
    <property type="entry name" value="IV_pilin_GFxxxE"/>
    <property type="match status" value="1"/>
</dbReference>
<keyword evidence="3" id="KW-0812">Transmembrane</keyword>
<dbReference type="Gene3D" id="3.30.700.10">
    <property type="entry name" value="Glycoprotein, Type 4 Pilin"/>
    <property type="match status" value="1"/>
</dbReference>
<dbReference type="SUPFAM" id="SSF54523">
    <property type="entry name" value="Pili subunits"/>
    <property type="match status" value="1"/>
</dbReference>
<dbReference type="Proteomes" id="UP000650424">
    <property type="component" value="Unassembled WGS sequence"/>
</dbReference>
<dbReference type="RefSeq" id="WP_186946525.1">
    <property type="nucleotide sequence ID" value="NZ_JACOGF010000003.1"/>
</dbReference>
<reference evidence="4 5" key="1">
    <citation type="submission" date="2020-08" db="EMBL/GenBank/DDBJ databases">
        <title>Novel species isolated from subtropical streams in China.</title>
        <authorList>
            <person name="Lu H."/>
        </authorList>
    </citation>
    <scope>NUCLEOTIDE SEQUENCE [LARGE SCALE GENOMIC DNA]</scope>
    <source>
        <strain evidence="4 5">CY18W</strain>
    </source>
</reference>
<dbReference type="InterPro" id="IPR012902">
    <property type="entry name" value="N_methyl_site"/>
</dbReference>
<keyword evidence="3" id="KW-1133">Transmembrane helix</keyword>
<evidence type="ECO:0000256" key="2">
    <source>
        <dbReference type="SAM" id="Coils"/>
    </source>
</evidence>
<dbReference type="PANTHER" id="PTHR30093:SF47">
    <property type="entry name" value="TYPE IV PILUS NON-CORE MINOR PILIN PILE"/>
    <property type="match status" value="1"/>
</dbReference>